<accession>A0A645CS11</accession>
<dbReference type="AlphaFoldDB" id="A0A645CS11"/>
<evidence type="ECO:0008006" key="2">
    <source>
        <dbReference type="Google" id="ProtNLM"/>
    </source>
</evidence>
<dbReference type="EMBL" id="VSSQ01029522">
    <property type="protein sequence ID" value="MPM79684.1"/>
    <property type="molecule type" value="Genomic_DNA"/>
</dbReference>
<organism evidence="1">
    <name type="scientific">bioreactor metagenome</name>
    <dbReference type="NCBI Taxonomy" id="1076179"/>
    <lineage>
        <taxon>unclassified sequences</taxon>
        <taxon>metagenomes</taxon>
        <taxon>ecological metagenomes</taxon>
    </lineage>
</organism>
<reference evidence="1" key="1">
    <citation type="submission" date="2019-08" db="EMBL/GenBank/DDBJ databases">
        <authorList>
            <person name="Kucharzyk K."/>
            <person name="Murdoch R.W."/>
            <person name="Higgins S."/>
            <person name="Loffler F."/>
        </authorList>
    </citation>
    <scope>NUCLEOTIDE SEQUENCE</scope>
</reference>
<protein>
    <recommendedName>
        <fullName evidence="2">DUF3788 domain-containing protein</fullName>
    </recommendedName>
</protein>
<proteinExistence type="predicted"/>
<dbReference type="Pfam" id="PF12663">
    <property type="entry name" value="DUF3788"/>
    <property type="match status" value="1"/>
</dbReference>
<dbReference type="InterPro" id="IPR024265">
    <property type="entry name" value="DUF3788"/>
</dbReference>
<comment type="caution">
    <text evidence="1">The sequence shown here is derived from an EMBL/GenBank/DDBJ whole genome shotgun (WGS) entry which is preliminary data.</text>
</comment>
<name>A0A645CS11_9ZZZZ</name>
<sequence length="142" mass="16031">MEWSQRFAKDHPPKAEELAEHIQSPLWGALCAHLEARYGVQPRMEHSQCSGAPGWNVKYKKGGRALCTLYPGSGYFTCLIRVGGREAPAAELLLGGCTEYVRALYARTRVFNGSRWMMLEVTSPEILEDVKELIALRVRRTH</sequence>
<gene>
    <name evidence="1" type="ORF">SDC9_126723</name>
</gene>
<evidence type="ECO:0000313" key="1">
    <source>
        <dbReference type="EMBL" id="MPM79684.1"/>
    </source>
</evidence>